<accession>A0ABQ7FGE0</accession>
<dbReference type="EMBL" id="WHPN01000293">
    <property type="protein sequence ID" value="KAF4407967.1"/>
    <property type="molecule type" value="Genomic_DNA"/>
</dbReference>
<dbReference type="Pfam" id="PF16952">
    <property type="entry name" value="Gln-synt_N_2"/>
    <property type="match status" value="1"/>
</dbReference>
<keyword evidence="4" id="KW-0067">ATP-binding</keyword>
<protein>
    <submittedName>
        <fullName evidence="9">Glutamine synthetase</fullName>
    </submittedName>
</protein>
<evidence type="ECO:0000256" key="1">
    <source>
        <dbReference type="ARBA" id="ARBA00009897"/>
    </source>
</evidence>
<dbReference type="Gene3D" id="3.30.590.10">
    <property type="entry name" value="Glutamine synthetase/guanido kinase, catalytic domain"/>
    <property type="match status" value="1"/>
</dbReference>
<sequence length="464" mass="50138">MSATVETHRPLPQSAYRQVLRQADAHGVELIRFLWVDHNGILRGKAVTRAHLEFRMESGIGLAKSRQAAGLMDTGVPVPGFNAVGEVRLVPDPDTFIALPHAPGQGAMLCDLVQLDGEPWDACPRTFLKSALVAAGKLEVVASYEPEFTLCSARPEPGGLKVLDDSLCFDNAGFDAAGDYVMQLLQGLRGQGVDVEVYHPEFGAGQHEMTLRHGPALRAADLSVWQKAITRGLASSLGLWATFAPTPAPGFRGNGNHLHLSMWRDCPGRGRENVFADDADGLGLSETAYHFIGGVLRHLPALLALTCPSVNSYQRLQPGMWSGAHACYGQDNREAAVRIPSRLRGAAAASTNVELKAVDSTANPYLAMGAVIYAGLDGIASRTDPGPQLAQDPNGLTDAERDRLGLGLPRSLEEALEALRRDDYLMDVLGPLRREVYPALKEDEIRAVKEMADDLAFLTYATRY</sequence>
<dbReference type="SMART" id="SM01230">
    <property type="entry name" value="Gln-synt_C"/>
    <property type="match status" value="1"/>
</dbReference>
<comment type="caution">
    <text evidence="9">The sequence shown here is derived from an EMBL/GenBank/DDBJ whole genome shotgun (WGS) entry which is preliminary data.</text>
</comment>
<keyword evidence="3" id="KW-0547">Nucleotide-binding</keyword>
<organism evidence="9 10">
    <name type="scientific">Streptomyces lycii</name>
    <dbReference type="NCBI Taxonomy" id="2654337"/>
    <lineage>
        <taxon>Bacteria</taxon>
        <taxon>Bacillati</taxon>
        <taxon>Actinomycetota</taxon>
        <taxon>Actinomycetes</taxon>
        <taxon>Kitasatosporales</taxon>
        <taxon>Streptomycetaceae</taxon>
        <taxon>Streptomyces</taxon>
    </lineage>
</organism>
<dbReference type="PANTHER" id="PTHR43785:SF12">
    <property type="entry name" value="TYPE-1 GLUTAMINE SYNTHETASE 2"/>
    <property type="match status" value="1"/>
</dbReference>
<dbReference type="Pfam" id="PF00120">
    <property type="entry name" value="Gln-synt_C"/>
    <property type="match status" value="1"/>
</dbReference>
<dbReference type="Proteomes" id="UP000621266">
    <property type="component" value="Unassembled WGS sequence"/>
</dbReference>
<gene>
    <name evidence="9" type="ORF">GCU69_16455</name>
</gene>
<evidence type="ECO:0000259" key="8">
    <source>
        <dbReference type="PROSITE" id="PS51987"/>
    </source>
</evidence>
<dbReference type="PANTHER" id="PTHR43785">
    <property type="entry name" value="GAMMA-GLUTAMYLPUTRESCINE SYNTHETASE"/>
    <property type="match status" value="1"/>
</dbReference>
<evidence type="ECO:0000256" key="5">
    <source>
        <dbReference type="PROSITE-ProRule" id="PRU01330"/>
    </source>
</evidence>
<dbReference type="PROSITE" id="PS51986">
    <property type="entry name" value="GS_BETA_GRASP"/>
    <property type="match status" value="1"/>
</dbReference>
<evidence type="ECO:0000256" key="2">
    <source>
        <dbReference type="ARBA" id="ARBA00022598"/>
    </source>
</evidence>
<dbReference type="InterPro" id="IPR014746">
    <property type="entry name" value="Gln_synth/guanido_kin_cat_dom"/>
</dbReference>
<dbReference type="InterPro" id="IPR008146">
    <property type="entry name" value="Gln_synth_cat_dom"/>
</dbReference>
<evidence type="ECO:0000259" key="7">
    <source>
        <dbReference type="PROSITE" id="PS51986"/>
    </source>
</evidence>
<reference evidence="9 10" key="1">
    <citation type="submission" date="2019-10" db="EMBL/GenBank/DDBJ databases">
        <title>Streptomyces tenebrisbrunneis sp.nov., an endogenous actinomycete isolated from of Lycium ruthenicum.</title>
        <authorList>
            <person name="Ma L."/>
        </authorList>
    </citation>
    <scope>NUCLEOTIDE SEQUENCE [LARGE SCALE GENOMIC DNA]</scope>
    <source>
        <strain evidence="9 10">TRM 66187</strain>
    </source>
</reference>
<feature type="domain" description="GS beta-grasp" evidence="7">
    <location>
        <begin position="26"/>
        <end position="117"/>
    </location>
</feature>
<dbReference type="InterPro" id="IPR008147">
    <property type="entry name" value="Gln_synt_N"/>
</dbReference>
<proteinExistence type="inferred from homology"/>
<dbReference type="InterPro" id="IPR036651">
    <property type="entry name" value="Gln_synt_N_sf"/>
</dbReference>
<dbReference type="PROSITE" id="PS51987">
    <property type="entry name" value="GS_CATALYTIC"/>
    <property type="match status" value="1"/>
</dbReference>
<feature type="domain" description="GS catalytic" evidence="8">
    <location>
        <begin position="124"/>
        <end position="464"/>
    </location>
</feature>
<evidence type="ECO:0000313" key="9">
    <source>
        <dbReference type="EMBL" id="KAF4407967.1"/>
    </source>
</evidence>
<keyword evidence="10" id="KW-1185">Reference proteome</keyword>
<evidence type="ECO:0000256" key="3">
    <source>
        <dbReference type="ARBA" id="ARBA00022741"/>
    </source>
</evidence>
<name>A0ABQ7FGE0_9ACTN</name>
<dbReference type="Gene3D" id="3.10.20.70">
    <property type="entry name" value="Glutamine synthetase, N-terminal domain"/>
    <property type="match status" value="1"/>
</dbReference>
<evidence type="ECO:0000256" key="4">
    <source>
        <dbReference type="ARBA" id="ARBA00022840"/>
    </source>
</evidence>
<dbReference type="SUPFAM" id="SSF55931">
    <property type="entry name" value="Glutamine synthetase/guanido kinase"/>
    <property type="match status" value="1"/>
</dbReference>
<dbReference type="RefSeq" id="WP_156206448.1">
    <property type="nucleotide sequence ID" value="NZ_WHPN01000293.1"/>
</dbReference>
<keyword evidence="2" id="KW-0436">Ligase</keyword>
<evidence type="ECO:0000256" key="6">
    <source>
        <dbReference type="RuleBase" id="RU000384"/>
    </source>
</evidence>
<comment type="similarity">
    <text evidence="1 5 6">Belongs to the glutamine synthetase family.</text>
</comment>
<evidence type="ECO:0000313" key="10">
    <source>
        <dbReference type="Proteomes" id="UP000621266"/>
    </source>
</evidence>
<dbReference type="SUPFAM" id="SSF54368">
    <property type="entry name" value="Glutamine synthetase, N-terminal domain"/>
    <property type="match status" value="1"/>
</dbReference>